<sequence>MVHCLQAFVAPAGGVLYTFRGRRVLPGTCLPSGPASRLRGLPGRYGPRIPLTRRAHVAGLDAGLSSGLFVPEADISGCTTKARTLQSVSTEATEKEKKLQELQMDIKALLVELQGAAVQQADNGRGPKQLDRTGSDQAAVERAWKRTLARVASLRNLKSYSMGVLRELYKDLDEAFHAMSTSEMMACDMRSVSTKIKENESQLEAVREQLKAAASERDDEDPALVPLYQSEWDKARVLRQDEVFYVVDECVREDLAYLVDVLKILRRMENTLKTQERALRIQEREKLLFTGPSPLHAEPVTEVARRLPHFIAPNPLFGTGLFQRRFGVNPVPAAVRELHAFRTDARGTGYVMGSPGRGKTLLLLLLLLSIVGEPDLVMSLTRAMRDWWRSLPVYVLSFNGITKATADDHVLAWIDKRLPHLVRIIFAESWDPTATRNTFDMYRDHVLKLLTEGRVSVAQVVAVATNLVQARLLPSSPDGMRGLLLVDELPRLSIAALSSDECEQLLARLQNFSSDKDVLQRLSVGGERAAGLASSATGTAMTRPSAALEQFPLASQAAATTTTAEAEATTAAAAISAAKTATTSDAESTSLTGEKKAAGLASATIADAVRRDLEKRITSAEEDKTSLPEDAVMVTAEAVRKAICDWCEALRIRPVMTAFNERFVERQAGARTGSLSTVKEVSRIPLLPLDEVQDQQRRRLLDLRVALRSSTAAGQRRLLPVGTVARHLALLTLGHPRAAIVLNGAVEASSDGDHFFSILVDALAPSGLSVAQKSVYILAQNPLVMAVGLLNYDAPSSGVLTEELSWNTVFGEGALMQRPSRRSKTRNPTIIVTFFLAALEARLQMGLASAIVGSGAATHDVLPASDKYGGWSEPEHLVVADLDGEAEEDFHEDSVVATVFDISGDDGGVYAACNEVRRALLVGDVPVAWENLFLWTEVLLSCCRALLCRNQAALLAPGPLPYRKYSLRKLYPTPDRLTGQARWLSQATMDASIACRGVVYFSSIPQLLQDYSHEDLLGHVWRPWSSTFPGIDGITFLRCVRGSKGGPRAGELVARAEQYKSGERLVPNEDISQSCSSLRGLFGPELWKQWERRTALIITTRSRAPARLDLRSHKPAFAIESVIVVDVDSMDQAYGNTIATFVVCADSLFGTHVVSRPSLGQPPKKRRRRAST</sequence>
<proteinExistence type="predicted"/>
<reference evidence="1" key="1">
    <citation type="submission" date="2019-11" db="EMBL/GenBank/DDBJ databases">
        <title>Nori genome reveals adaptations in red seaweeds to the harsh intertidal environment.</title>
        <authorList>
            <person name="Wang D."/>
            <person name="Mao Y."/>
        </authorList>
    </citation>
    <scope>NUCLEOTIDE SEQUENCE</scope>
    <source>
        <tissue evidence="1">Gametophyte</tissue>
    </source>
</reference>
<dbReference type="Proteomes" id="UP000798662">
    <property type="component" value="Chromosome 3"/>
</dbReference>
<gene>
    <name evidence="1" type="ORF">I4F81_009626</name>
</gene>
<evidence type="ECO:0000313" key="1">
    <source>
        <dbReference type="EMBL" id="KAK1867117.1"/>
    </source>
</evidence>
<dbReference type="EMBL" id="CM020620">
    <property type="protein sequence ID" value="KAK1867117.1"/>
    <property type="molecule type" value="Genomic_DNA"/>
</dbReference>
<comment type="caution">
    <text evidence="1">The sequence shown here is derived from an EMBL/GenBank/DDBJ whole genome shotgun (WGS) entry which is preliminary data.</text>
</comment>
<keyword evidence="2" id="KW-1185">Reference proteome</keyword>
<protein>
    <submittedName>
        <fullName evidence="1">Uncharacterized protein</fullName>
    </submittedName>
</protein>
<organism evidence="1 2">
    <name type="scientific">Pyropia yezoensis</name>
    <name type="common">Susabi-nori</name>
    <name type="synonym">Porphyra yezoensis</name>
    <dbReference type="NCBI Taxonomy" id="2788"/>
    <lineage>
        <taxon>Eukaryota</taxon>
        <taxon>Rhodophyta</taxon>
        <taxon>Bangiophyceae</taxon>
        <taxon>Bangiales</taxon>
        <taxon>Bangiaceae</taxon>
        <taxon>Pyropia</taxon>
    </lineage>
</organism>
<evidence type="ECO:0000313" key="2">
    <source>
        <dbReference type="Proteomes" id="UP000798662"/>
    </source>
</evidence>
<accession>A0ACC3CBF1</accession>
<name>A0ACC3CBF1_PYRYE</name>